<accession>A0AAW3B092</accession>
<comment type="caution">
    <text evidence="2">The sequence shown here is derived from an EMBL/GenBank/DDBJ whole genome shotgun (WGS) entry which is preliminary data.</text>
</comment>
<protein>
    <submittedName>
        <fullName evidence="2">Uncharacterized protein</fullName>
    </submittedName>
</protein>
<evidence type="ECO:0000313" key="3">
    <source>
        <dbReference type="Proteomes" id="UP001500131"/>
    </source>
</evidence>
<dbReference type="Proteomes" id="UP001500131">
    <property type="component" value="Unassembled WGS sequence"/>
</dbReference>
<evidence type="ECO:0000256" key="1">
    <source>
        <dbReference type="SAM" id="MobiDB-lite"/>
    </source>
</evidence>
<name>A0AAW3B092_9TRYP</name>
<organism evidence="2 3">
    <name type="scientific">Leishmania lindenbergi</name>
    <dbReference type="NCBI Taxonomy" id="651832"/>
    <lineage>
        <taxon>Eukaryota</taxon>
        <taxon>Discoba</taxon>
        <taxon>Euglenozoa</taxon>
        <taxon>Kinetoplastea</taxon>
        <taxon>Metakinetoplastina</taxon>
        <taxon>Trypanosomatida</taxon>
        <taxon>Trypanosomatidae</taxon>
        <taxon>Leishmaniinae</taxon>
        <taxon>Leishmania</taxon>
    </lineage>
</organism>
<dbReference type="AlphaFoldDB" id="A0AAW3B092"/>
<dbReference type="EMBL" id="JBAMZK010000001">
    <property type="protein sequence ID" value="KAL0514927.1"/>
    <property type="molecule type" value="Genomic_DNA"/>
</dbReference>
<gene>
    <name evidence="2" type="ORF">Q4I31_000055</name>
</gene>
<sequence length="105" mass="11108">MSMSRCIGHSCTHRSRPQSRAAPSLTRPTRRQSCGGGGDPPASPRLSFGDRGAVQLGVAEYLKKPVHRRGKLVTQDRGGPENGIADVGDPPGVPISLLIHDIFGV</sequence>
<feature type="region of interest" description="Disordered" evidence="1">
    <location>
        <begin position="69"/>
        <end position="90"/>
    </location>
</feature>
<feature type="region of interest" description="Disordered" evidence="1">
    <location>
        <begin position="1"/>
        <end position="49"/>
    </location>
</feature>
<evidence type="ECO:0000313" key="2">
    <source>
        <dbReference type="EMBL" id="KAL0514927.1"/>
    </source>
</evidence>
<reference evidence="2 3" key="1">
    <citation type="submission" date="2024-02" db="EMBL/GenBank/DDBJ databases">
        <title>FIRST GENOME SEQUENCES OF Leishmania (Viannia) shawi, Leishmania (Viannia) lindenbergi AND Leishmania (Viannia) utingensis.</title>
        <authorList>
            <person name="Resadore F."/>
            <person name="Custodio M.G.F."/>
            <person name="Boite M.C."/>
            <person name="Cupolillo E."/>
            <person name="Ferreira G.E.M."/>
        </authorList>
    </citation>
    <scope>NUCLEOTIDE SEQUENCE [LARGE SCALE GENOMIC DNA]</scope>
    <source>
        <strain evidence="2 3">MHOM/BR/1966/M15733</strain>
    </source>
</reference>
<proteinExistence type="predicted"/>
<keyword evidence="3" id="KW-1185">Reference proteome</keyword>